<keyword evidence="8" id="KW-1185">Reference proteome</keyword>
<evidence type="ECO:0000256" key="3">
    <source>
        <dbReference type="ARBA" id="ARBA00022729"/>
    </source>
</evidence>
<dbReference type="PANTHER" id="PTHR35936">
    <property type="entry name" value="MEMBRANE-BOUND LYTIC MUREIN TRANSGLYCOSYLASE F"/>
    <property type="match status" value="1"/>
</dbReference>
<name>A0A563DW43_9MICO</name>
<dbReference type="SMART" id="SM00062">
    <property type="entry name" value="PBPb"/>
    <property type="match status" value="1"/>
</dbReference>
<organism evidence="7 8">
    <name type="scientific">Leekyejoonella antrihumi</name>
    <dbReference type="NCBI Taxonomy" id="1660198"/>
    <lineage>
        <taxon>Bacteria</taxon>
        <taxon>Bacillati</taxon>
        <taxon>Actinomycetota</taxon>
        <taxon>Actinomycetes</taxon>
        <taxon>Micrococcales</taxon>
        <taxon>Dermacoccaceae</taxon>
        <taxon>Leekyejoonella</taxon>
    </lineage>
</organism>
<dbReference type="PANTHER" id="PTHR35936:SF17">
    <property type="entry name" value="ARGININE-BINDING EXTRACELLULAR PROTEIN ARTP"/>
    <property type="match status" value="1"/>
</dbReference>
<evidence type="ECO:0000313" key="7">
    <source>
        <dbReference type="EMBL" id="TWP34437.1"/>
    </source>
</evidence>
<dbReference type="CDD" id="cd01004">
    <property type="entry name" value="PBP2_MidA_like"/>
    <property type="match status" value="1"/>
</dbReference>
<evidence type="ECO:0000256" key="2">
    <source>
        <dbReference type="ARBA" id="ARBA00010333"/>
    </source>
</evidence>
<evidence type="ECO:0000256" key="4">
    <source>
        <dbReference type="RuleBase" id="RU003744"/>
    </source>
</evidence>
<dbReference type="AlphaFoldDB" id="A0A563DW43"/>
<evidence type="ECO:0000256" key="5">
    <source>
        <dbReference type="SAM" id="MobiDB-lite"/>
    </source>
</evidence>
<dbReference type="InterPro" id="IPR018313">
    <property type="entry name" value="SBP_3_CS"/>
</dbReference>
<feature type="compositionally biased region" description="Polar residues" evidence="5">
    <location>
        <begin position="28"/>
        <end position="37"/>
    </location>
</feature>
<protein>
    <submittedName>
        <fullName evidence="7">ABC transporter substrate-binding protein</fullName>
    </submittedName>
</protein>
<dbReference type="Pfam" id="PF00497">
    <property type="entry name" value="SBP_bac_3"/>
    <property type="match status" value="1"/>
</dbReference>
<gene>
    <name evidence="7" type="ORF">FGL98_17105</name>
</gene>
<dbReference type="Proteomes" id="UP000320244">
    <property type="component" value="Unassembled WGS sequence"/>
</dbReference>
<reference evidence="7 8" key="1">
    <citation type="submission" date="2019-05" db="EMBL/GenBank/DDBJ databases">
        <authorList>
            <person name="Lee S.D."/>
        </authorList>
    </citation>
    <scope>NUCLEOTIDE SEQUENCE [LARGE SCALE GENOMIC DNA]</scope>
    <source>
        <strain evidence="7 8">C5-26</strain>
    </source>
</reference>
<dbReference type="SUPFAM" id="SSF53850">
    <property type="entry name" value="Periplasmic binding protein-like II"/>
    <property type="match status" value="1"/>
</dbReference>
<keyword evidence="3" id="KW-0732">Signal</keyword>
<comment type="caution">
    <text evidence="7">The sequence shown here is derived from an EMBL/GenBank/DDBJ whole genome shotgun (WGS) entry which is preliminary data.</text>
</comment>
<feature type="region of interest" description="Disordered" evidence="5">
    <location>
        <begin position="1"/>
        <end position="58"/>
    </location>
</feature>
<evidence type="ECO:0000259" key="6">
    <source>
        <dbReference type="SMART" id="SM00062"/>
    </source>
</evidence>
<evidence type="ECO:0000256" key="1">
    <source>
        <dbReference type="ARBA" id="ARBA00004196"/>
    </source>
</evidence>
<dbReference type="OrthoDB" id="4633994at2"/>
<accession>A0A563DW43</accession>
<dbReference type="Gene3D" id="3.40.190.10">
    <property type="entry name" value="Periplasmic binding protein-like II"/>
    <property type="match status" value="2"/>
</dbReference>
<feature type="domain" description="Solute-binding protein family 3/N-terminal" evidence="6">
    <location>
        <begin position="136"/>
        <end position="364"/>
    </location>
</feature>
<dbReference type="GO" id="GO:0030313">
    <property type="term" value="C:cell envelope"/>
    <property type="evidence" value="ECO:0007669"/>
    <property type="project" value="UniProtKB-SubCell"/>
</dbReference>
<comment type="subcellular location">
    <subcellularLocation>
        <location evidence="1">Cell envelope</location>
    </subcellularLocation>
</comment>
<dbReference type="EMBL" id="VCQV01000027">
    <property type="protein sequence ID" value="TWP34437.1"/>
    <property type="molecule type" value="Genomic_DNA"/>
</dbReference>
<dbReference type="InterPro" id="IPR001638">
    <property type="entry name" value="Solute-binding_3/MltF_N"/>
</dbReference>
<proteinExistence type="inferred from homology"/>
<evidence type="ECO:0000313" key="8">
    <source>
        <dbReference type="Proteomes" id="UP000320244"/>
    </source>
</evidence>
<sequence length="379" mass="39372">MSTWNCPPAYPHNSRTGTRVARPDARSTTRCTSRQPSPCTPRRLTPPASPTAESPDPLLTTEVVMKRSSSPVAVTTMARRRRAGLMTAAAISVGALALGGCGTSAASSGSSGGSASSGHSTGSGNAAALQLVTPGTLTVGIAAIYPPYTFLKPGTKTPTGFEIDVTNAIAAKLGLKPSYANVAFSSLIPGVESKRFDVATTGIGDTAVREKQDAFIDYEQSHPALLVAKKSVASIHGLADLCGRSVAVVKGSQPEPIIQAQAAKCTREGKAKLNILLYPDHPTAVLAVQSGRADATSADLATVAYQAKQLSNQFVFVDAKTPSSPLGFVASKQNPALQNALLNALKTLYSNDTMKKIYTKWGVPQMLLPAPGINLATKQ</sequence>
<dbReference type="PROSITE" id="PS01039">
    <property type="entry name" value="SBP_BACTERIAL_3"/>
    <property type="match status" value="1"/>
</dbReference>
<reference evidence="7 8" key="2">
    <citation type="submission" date="2019-08" db="EMBL/GenBank/DDBJ databases">
        <title>Jejuicoccus antrihumi gen. nov., sp. nov., a new member of the family Dermacoccaceae isolated from a cave.</title>
        <authorList>
            <person name="Schumann P."/>
            <person name="Kim I.S."/>
        </authorList>
    </citation>
    <scope>NUCLEOTIDE SEQUENCE [LARGE SCALE GENOMIC DNA]</scope>
    <source>
        <strain evidence="7 8">C5-26</strain>
    </source>
</reference>
<comment type="similarity">
    <text evidence="2 4">Belongs to the bacterial solute-binding protein 3 family.</text>
</comment>